<accession>A0A3D4S3G1</accession>
<dbReference type="Gene3D" id="3.40.930.10">
    <property type="entry name" value="Mannitol-specific EII, Chain A"/>
    <property type="match status" value="1"/>
</dbReference>
<dbReference type="EMBL" id="DQHO01000011">
    <property type="protein sequence ID" value="HCS93337.1"/>
    <property type="molecule type" value="Genomic_DNA"/>
</dbReference>
<dbReference type="CDD" id="cd00211">
    <property type="entry name" value="PTS_IIA_fru"/>
    <property type="match status" value="1"/>
</dbReference>
<dbReference type="SUPFAM" id="SSF55804">
    <property type="entry name" value="Phoshotransferase/anion transport protein"/>
    <property type="match status" value="1"/>
</dbReference>
<reference evidence="2 3" key="1">
    <citation type="journal article" date="2018" name="Nat. Biotechnol.">
        <title>A standardized bacterial taxonomy based on genome phylogeny substantially revises the tree of life.</title>
        <authorList>
            <person name="Parks D.H."/>
            <person name="Chuvochina M."/>
            <person name="Waite D.W."/>
            <person name="Rinke C."/>
            <person name="Skarshewski A."/>
            <person name="Chaumeil P.A."/>
            <person name="Hugenholtz P."/>
        </authorList>
    </citation>
    <scope>NUCLEOTIDE SEQUENCE [LARGE SCALE GENOMIC DNA]</scope>
    <source>
        <strain evidence="2">UBA11306</strain>
    </source>
</reference>
<dbReference type="InterPro" id="IPR016152">
    <property type="entry name" value="PTrfase/Anion_transptr"/>
</dbReference>
<dbReference type="Proteomes" id="UP000262195">
    <property type="component" value="Unassembled WGS sequence"/>
</dbReference>
<organism evidence="2 3">
    <name type="scientific">Bavariicoccus seileri</name>
    <dbReference type="NCBI Taxonomy" id="549685"/>
    <lineage>
        <taxon>Bacteria</taxon>
        <taxon>Bacillati</taxon>
        <taxon>Bacillota</taxon>
        <taxon>Bacilli</taxon>
        <taxon>Lactobacillales</taxon>
        <taxon>Enterococcaceae</taxon>
        <taxon>Bavariicoccus</taxon>
    </lineage>
</organism>
<dbReference type="PANTHER" id="PTHR47738">
    <property type="entry name" value="PTS SYSTEM FRUCTOSE-LIKE EIIA COMPONENT-RELATED"/>
    <property type="match status" value="1"/>
</dbReference>
<evidence type="ECO:0000313" key="2">
    <source>
        <dbReference type="EMBL" id="HCS93337.1"/>
    </source>
</evidence>
<sequence length="154" mass="17359">MSVELYLDEKLVVTGLKATTKEEVLETLSHKLFEEGSVKEAYIKAIVDREKEYPTGLPSTPPAIAIPHANYDLVNKTSLAIATLETPVLFNNMEDKKNHIPVQIVIMMAIGEPHGQVEMLQKIVSIIQDEAFRQKMLETTDPLKLIEMIKKFVL</sequence>
<dbReference type="InterPro" id="IPR002178">
    <property type="entry name" value="PTS_EIIA_type-2_dom"/>
</dbReference>
<gene>
    <name evidence="2" type="ORF">DIW15_01345</name>
</gene>
<dbReference type="STRING" id="1121105.GCA_000421665_01761"/>
<evidence type="ECO:0000259" key="1">
    <source>
        <dbReference type="PROSITE" id="PS51094"/>
    </source>
</evidence>
<dbReference type="Pfam" id="PF00359">
    <property type="entry name" value="PTS_EIIA_2"/>
    <property type="match status" value="1"/>
</dbReference>
<dbReference type="AlphaFoldDB" id="A0A3D4S3G1"/>
<comment type="caution">
    <text evidence="2">The sequence shown here is derived from an EMBL/GenBank/DDBJ whole genome shotgun (WGS) entry which is preliminary data.</text>
</comment>
<name>A0A3D4S3G1_9ENTE</name>
<proteinExistence type="predicted"/>
<dbReference type="InterPro" id="IPR051541">
    <property type="entry name" value="PTS_SugarTrans_NitroReg"/>
</dbReference>
<dbReference type="PANTHER" id="PTHR47738:SF3">
    <property type="entry name" value="PHOSPHOTRANSFERASE SYSTEM MANNITOL_FRUCTOSE-SPECIFIC IIA DOMAIN CONTAINING PROTEIN"/>
    <property type="match status" value="1"/>
</dbReference>
<protein>
    <submittedName>
        <fullName evidence="2">PTS galactitol transporter subunit IIA</fullName>
    </submittedName>
</protein>
<dbReference type="PROSITE" id="PS51094">
    <property type="entry name" value="PTS_EIIA_TYPE_2"/>
    <property type="match status" value="1"/>
</dbReference>
<feature type="domain" description="PTS EIIA type-2" evidence="1">
    <location>
        <begin position="5"/>
        <end position="152"/>
    </location>
</feature>
<evidence type="ECO:0000313" key="3">
    <source>
        <dbReference type="Proteomes" id="UP000262195"/>
    </source>
</evidence>
<dbReference type="RefSeq" id="WP_022797018.1">
    <property type="nucleotide sequence ID" value="NZ_JBQDSL010000053.1"/>
</dbReference>